<reference evidence="2 3" key="1">
    <citation type="submission" date="2016-04" db="EMBL/GenBank/DDBJ databases">
        <title>Complete genome sequence of Thermococcus siculi type strain RG-20.</title>
        <authorList>
            <person name="Oger P.M."/>
        </authorList>
    </citation>
    <scope>NUCLEOTIDE SEQUENCE [LARGE SCALE GENOMIC DNA]</scope>
    <source>
        <strain evidence="2 3">RG-20</strain>
    </source>
</reference>
<name>A0A2Z2MPD5_9EURY</name>
<accession>A0A2Z2MPD5</accession>
<evidence type="ECO:0000256" key="1">
    <source>
        <dbReference type="SAM" id="Phobius"/>
    </source>
</evidence>
<dbReference type="Proteomes" id="UP000250125">
    <property type="component" value="Chromosome"/>
</dbReference>
<dbReference type="AlphaFoldDB" id="A0A2Z2MPD5"/>
<keyword evidence="3" id="KW-1185">Reference proteome</keyword>
<dbReference type="KEGG" id="tsl:A3L11_04475"/>
<feature type="transmembrane region" description="Helical" evidence="1">
    <location>
        <begin position="6"/>
        <end position="25"/>
    </location>
</feature>
<keyword evidence="1" id="KW-0812">Transmembrane</keyword>
<keyword evidence="1" id="KW-1133">Transmembrane helix</keyword>
<keyword evidence="1" id="KW-0472">Membrane</keyword>
<proteinExistence type="predicted"/>
<protein>
    <submittedName>
        <fullName evidence="2">Uncharacterized protein</fullName>
    </submittedName>
</protein>
<gene>
    <name evidence="2" type="ORF">A3L11_04475</name>
</gene>
<evidence type="ECO:0000313" key="3">
    <source>
        <dbReference type="Proteomes" id="UP000250125"/>
    </source>
</evidence>
<feature type="transmembrane region" description="Helical" evidence="1">
    <location>
        <begin position="46"/>
        <end position="66"/>
    </location>
</feature>
<organism evidence="2 3">
    <name type="scientific">Thermococcus siculi</name>
    <dbReference type="NCBI Taxonomy" id="72803"/>
    <lineage>
        <taxon>Archaea</taxon>
        <taxon>Methanobacteriati</taxon>
        <taxon>Methanobacteriota</taxon>
        <taxon>Thermococci</taxon>
        <taxon>Thermococcales</taxon>
        <taxon>Thermococcaceae</taxon>
        <taxon>Thermococcus</taxon>
    </lineage>
</organism>
<dbReference type="EMBL" id="CP015103">
    <property type="protein sequence ID" value="ASJ08527.1"/>
    <property type="molecule type" value="Genomic_DNA"/>
</dbReference>
<evidence type="ECO:0000313" key="2">
    <source>
        <dbReference type="EMBL" id="ASJ08527.1"/>
    </source>
</evidence>
<feature type="transmembrane region" description="Helical" evidence="1">
    <location>
        <begin position="72"/>
        <end position="93"/>
    </location>
</feature>
<sequence length="111" mass="12912">MYTFIILIEVAMVWIRSTDFFYYFHDWFASENLAGPGYMDQENWRAVLRAAVILALLMLAVVWLLSLLDKTISIVGGFGAVVLYQLFLGAVISDEIEDSRREKGDWRYGWY</sequence>